<keyword evidence="2" id="KW-1185">Reference proteome</keyword>
<dbReference type="RefSeq" id="WP_167057021.1">
    <property type="nucleotide sequence ID" value="NZ_JAAOZR010000014.1"/>
</dbReference>
<sequence>MNKLKVLEKQSEITKFSQKIVVSVRTEKRLVSDDLIVLYQLLEEFITLMKNEEFIPKKIVSRLLLLYGLMIGQANHALDPDLLRMEAKKIYNYLERISEY</sequence>
<name>A0ABS4I872_9BACL</name>
<accession>A0ABS4I872</accession>
<protein>
    <submittedName>
        <fullName evidence="1">Uncharacterized protein</fullName>
    </submittedName>
</protein>
<comment type="caution">
    <text evidence="1">The sequence shown here is derived from an EMBL/GenBank/DDBJ whole genome shotgun (WGS) entry which is preliminary data.</text>
</comment>
<organism evidence="1 2">
    <name type="scientific">Paenibacillus aceris</name>
    <dbReference type="NCBI Taxonomy" id="869555"/>
    <lineage>
        <taxon>Bacteria</taxon>
        <taxon>Bacillati</taxon>
        <taxon>Bacillota</taxon>
        <taxon>Bacilli</taxon>
        <taxon>Bacillales</taxon>
        <taxon>Paenibacillaceae</taxon>
        <taxon>Paenibacillus</taxon>
    </lineage>
</organism>
<proteinExistence type="predicted"/>
<evidence type="ECO:0000313" key="2">
    <source>
        <dbReference type="Proteomes" id="UP001519344"/>
    </source>
</evidence>
<reference evidence="1 2" key="1">
    <citation type="submission" date="2021-03" db="EMBL/GenBank/DDBJ databases">
        <title>Genomic Encyclopedia of Type Strains, Phase IV (KMG-IV): sequencing the most valuable type-strain genomes for metagenomic binning, comparative biology and taxonomic classification.</title>
        <authorList>
            <person name="Goeker M."/>
        </authorList>
    </citation>
    <scope>NUCLEOTIDE SEQUENCE [LARGE SCALE GENOMIC DNA]</scope>
    <source>
        <strain evidence="1 2">DSM 24950</strain>
    </source>
</reference>
<gene>
    <name evidence="1" type="ORF">J2Z65_006386</name>
</gene>
<dbReference type="EMBL" id="JAGGKV010000029">
    <property type="protein sequence ID" value="MBP1967122.1"/>
    <property type="molecule type" value="Genomic_DNA"/>
</dbReference>
<dbReference type="Proteomes" id="UP001519344">
    <property type="component" value="Unassembled WGS sequence"/>
</dbReference>
<evidence type="ECO:0000313" key="1">
    <source>
        <dbReference type="EMBL" id="MBP1967122.1"/>
    </source>
</evidence>